<gene>
    <name evidence="7" type="ORF">OEZ85_009399</name>
</gene>
<comment type="similarity">
    <text evidence="1 5">Belongs to the VPS29 family.</text>
</comment>
<keyword evidence="4" id="KW-0653">Protein transport</keyword>
<evidence type="ECO:0000259" key="6">
    <source>
        <dbReference type="Pfam" id="PF12850"/>
    </source>
</evidence>
<evidence type="ECO:0000313" key="8">
    <source>
        <dbReference type="Proteomes" id="UP001244341"/>
    </source>
</evidence>
<protein>
    <recommendedName>
        <fullName evidence="2 5">Vacuolar protein sorting-associated protein 29</fullName>
    </recommendedName>
</protein>
<dbReference type="PANTHER" id="PTHR11124">
    <property type="entry name" value="VACUOLAR SORTING PROTEIN VPS29"/>
    <property type="match status" value="1"/>
</dbReference>
<keyword evidence="8" id="KW-1185">Reference proteome</keyword>
<evidence type="ECO:0000256" key="5">
    <source>
        <dbReference type="RuleBase" id="RU362040"/>
    </source>
</evidence>
<reference evidence="7 8" key="1">
    <citation type="submission" date="2023-05" db="EMBL/GenBank/DDBJ databases">
        <title>A 100% complete, gapless, phased diploid assembly of the Scenedesmus obliquus UTEX 3031 genome.</title>
        <authorList>
            <person name="Biondi T.C."/>
            <person name="Hanschen E.R."/>
            <person name="Kwon T."/>
            <person name="Eng W."/>
            <person name="Kruse C.P.S."/>
            <person name="Koehler S.I."/>
            <person name="Kunde Y."/>
            <person name="Gleasner C.D."/>
            <person name="You Mak K.T."/>
            <person name="Polle J."/>
            <person name="Hovde B.T."/>
            <person name="Starkenburg S.R."/>
        </authorList>
    </citation>
    <scope>NUCLEOTIDE SEQUENCE [LARGE SCALE GENOMIC DNA]</scope>
    <source>
        <strain evidence="7 8">DOE0152z</strain>
    </source>
</reference>
<evidence type="ECO:0000256" key="3">
    <source>
        <dbReference type="ARBA" id="ARBA00022448"/>
    </source>
</evidence>
<dbReference type="InterPro" id="IPR024654">
    <property type="entry name" value="Calcineurin-like_PHP_lpxH"/>
</dbReference>
<dbReference type="InterPro" id="IPR000979">
    <property type="entry name" value="Phosphodiesterase_MJ0936/Vps29"/>
</dbReference>
<dbReference type="InterPro" id="IPR028661">
    <property type="entry name" value="Vps29"/>
</dbReference>
<dbReference type="CDD" id="cd07394">
    <property type="entry name" value="MPP_Vps29"/>
    <property type="match status" value="1"/>
</dbReference>
<sequence>MVLVLCIGDIHIPHRATDIPAKFRELLKPGKIHHVLCTGNLCSKSMLEFLRGICSDVKVVQGDFDDFESPEHLVVELAGFKVGVCHGHQVVPWGDREALAILQRQMGADILVTGHTHEFKAAVYEELLQVNPGSATGAYSATSQEAVQPSFVLMDLEGGKATIYVYQLVDGEVKVEKIDHTKAAAAATAVTA</sequence>
<evidence type="ECO:0000313" key="7">
    <source>
        <dbReference type="EMBL" id="WIA17901.1"/>
    </source>
</evidence>
<evidence type="ECO:0000256" key="4">
    <source>
        <dbReference type="ARBA" id="ARBA00022927"/>
    </source>
</evidence>
<dbReference type="Proteomes" id="UP001244341">
    <property type="component" value="Chromosome 9b"/>
</dbReference>
<dbReference type="Pfam" id="PF12850">
    <property type="entry name" value="Metallophos_2"/>
    <property type="match status" value="1"/>
</dbReference>
<organism evidence="7 8">
    <name type="scientific">Tetradesmus obliquus</name>
    <name type="common">Green alga</name>
    <name type="synonym">Acutodesmus obliquus</name>
    <dbReference type="NCBI Taxonomy" id="3088"/>
    <lineage>
        <taxon>Eukaryota</taxon>
        <taxon>Viridiplantae</taxon>
        <taxon>Chlorophyta</taxon>
        <taxon>core chlorophytes</taxon>
        <taxon>Chlorophyceae</taxon>
        <taxon>CS clade</taxon>
        <taxon>Sphaeropleales</taxon>
        <taxon>Scenedesmaceae</taxon>
        <taxon>Tetradesmus</taxon>
    </lineage>
</organism>
<evidence type="ECO:0000256" key="2">
    <source>
        <dbReference type="ARBA" id="ARBA00017767"/>
    </source>
</evidence>
<dbReference type="InterPro" id="IPR029052">
    <property type="entry name" value="Metallo-depent_PP-like"/>
</dbReference>
<name>A0ABY8UBS4_TETOB</name>
<evidence type="ECO:0000256" key="1">
    <source>
        <dbReference type="ARBA" id="ARBA00005945"/>
    </source>
</evidence>
<keyword evidence="3" id="KW-0813">Transport</keyword>
<dbReference type="SUPFAM" id="SSF56300">
    <property type="entry name" value="Metallo-dependent phosphatases"/>
    <property type="match status" value="1"/>
</dbReference>
<dbReference type="Gene3D" id="3.60.21.10">
    <property type="match status" value="1"/>
</dbReference>
<proteinExistence type="inferred from homology"/>
<dbReference type="EMBL" id="CP126216">
    <property type="protein sequence ID" value="WIA17901.1"/>
    <property type="molecule type" value="Genomic_DNA"/>
</dbReference>
<dbReference type="NCBIfam" id="TIGR00040">
    <property type="entry name" value="yfcE"/>
    <property type="match status" value="1"/>
</dbReference>
<feature type="domain" description="Calcineurin-like phosphoesterase" evidence="6">
    <location>
        <begin position="4"/>
        <end position="157"/>
    </location>
</feature>
<accession>A0ABY8UBS4</accession>